<dbReference type="EMBL" id="MFQB01000014">
    <property type="protein sequence ID" value="OGH68487.1"/>
    <property type="molecule type" value="Genomic_DNA"/>
</dbReference>
<name>A0A1F6MA30_9BACT</name>
<protein>
    <submittedName>
        <fullName evidence="2">Uncharacterized protein</fullName>
    </submittedName>
</protein>
<accession>A0A1F6MA30</accession>
<organism evidence="2 3">
    <name type="scientific">Candidatus Magasanikbacteria bacterium RIFCSPHIGHO2_02_FULL_47_14</name>
    <dbReference type="NCBI Taxonomy" id="1798680"/>
    <lineage>
        <taxon>Bacteria</taxon>
        <taxon>Candidatus Magasanikiibacteriota</taxon>
    </lineage>
</organism>
<dbReference type="AlphaFoldDB" id="A0A1F6MA30"/>
<dbReference type="STRING" id="1798680.A3J66_04100"/>
<reference evidence="2 3" key="1">
    <citation type="journal article" date="2016" name="Nat. Commun.">
        <title>Thousands of microbial genomes shed light on interconnected biogeochemical processes in an aquifer system.</title>
        <authorList>
            <person name="Anantharaman K."/>
            <person name="Brown C.T."/>
            <person name="Hug L.A."/>
            <person name="Sharon I."/>
            <person name="Castelle C.J."/>
            <person name="Probst A.J."/>
            <person name="Thomas B.C."/>
            <person name="Singh A."/>
            <person name="Wilkins M.J."/>
            <person name="Karaoz U."/>
            <person name="Brodie E.L."/>
            <person name="Williams K.H."/>
            <person name="Hubbard S.S."/>
            <person name="Banfield J.F."/>
        </authorList>
    </citation>
    <scope>NUCLEOTIDE SEQUENCE [LARGE SCALE GENOMIC DNA]</scope>
</reference>
<keyword evidence="1" id="KW-0175">Coiled coil</keyword>
<feature type="coiled-coil region" evidence="1">
    <location>
        <begin position="1"/>
        <end position="70"/>
    </location>
</feature>
<comment type="caution">
    <text evidence="2">The sequence shown here is derived from an EMBL/GenBank/DDBJ whole genome shotgun (WGS) entry which is preliminary data.</text>
</comment>
<proteinExistence type="predicted"/>
<sequence length="115" mass="13786">MEEIMEKLREHDKKFAEHDLEFKSIQKQFGSLEQYVDRLTLELVTHTTRLDRIEENMATKEDLRDLTEKMDTLIGFYQHDNQEVTLLAYALSKHDDRIQMLEGENIKIKFKINLD</sequence>
<dbReference type="Proteomes" id="UP000176282">
    <property type="component" value="Unassembled WGS sequence"/>
</dbReference>
<evidence type="ECO:0000313" key="2">
    <source>
        <dbReference type="EMBL" id="OGH68487.1"/>
    </source>
</evidence>
<evidence type="ECO:0000313" key="3">
    <source>
        <dbReference type="Proteomes" id="UP000176282"/>
    </source>
</evidence>
<evidence type="ECO:0000256" key="1">
    <source>
        <dbReference type="SAM" id="Coils"/>
    </source>
</evidence>
<gene>
    <name evidence="2" type="ORF">A3J66_04100</name>
</gene>